<evidence type="ECO:0000256" key="2">
    <source>
        <dbReference type="ARBA" id="ARBA00022801"/>
    </source>
</evidence>
<feature type="domain" description="Helicase ATP-binding" evidence="6">
    <location>
        <begin position="1461"/>
        <end position="1637"/>
    </location>
</feature>
<sequence length="2408" mass="278671">MAEFGQREVSYSSHSLIQQPFQPFKFTTFLRQKIREEKIKKFGVNSPQVPPLRGTYQQELKEIGKRNVNIKKSYELEKQGLSVNPYLFEKESQLMKHAQNSKQETFNNLYQELYNKARRLDKPAKVADIYVLARVYKFVLFKIGKENVEPEFEKDYFMFQSMFTQRLDQQKITDIESICHQLFFHRDAINASEQIPDILERQGFKYNDQTFDDLFVRSFQECTINVSTESSDEEEEREESKNQASFSENETKGKKSLITKDDFLVEEEKSSNLNKTQISSSTTKDRDLFNLDDDSNNQSSLNHAEEEESIQEVDLASIEPNKVNWFKYTLDRYLQLKDEDGNESALNNADAFVNLLTILLANKTNEEIQEDLLNLVGFHNFELLEKLIERRDIIKDQCKIINEKLQSEKQQDNYRPKNMTTVAPSNINVEIRSKKGGKKNKGMAPIIQENMRSTNYELLKRLGFDRDFIDENKRLGLQEQQLQKRQLQNAYLMETLERRKAVGSSQVFEKPDIKKDYTEYTEENDEFKYIQIVPPAKVPDNKNELIAIKDLPGYAQKAFGYTQHLNRIQSTVYQKAFKSCTNLLISAPTGAGKTNIALLTILREVSQHLEENAPQNQWDMSLKSFKIIYIAPLKALASEIVGKFQSALAYLKIQVRELTGDMNMSKQEIQETHIIVSTPEKWDVVTRKSDGMMDMVNVMIIDEIHLLNDKRGLVLECLVARAFLTSHKTQKPIRIVGLSATLPNYEDVARFIGAEGQGTFYFDSSYRPTPLKCAFYGIKNLGNAQRANNIMNTIIYDELKRILRMGKQVIIFVHKRAETHQTAKEIIEIIAKRPHDRQLFDCERSYTMKAEVQRSKNDLVKTLFDSGFSIHNAGLLRKDRNLVEKLFMEGHIKVLVSTATLAWGVNLPAYAVIIKGTKMYDSATGTYQNVGVFDVQQIFGRAGRPQFDKEGEAIILTLIKDMDEYVKIMSNKQNIESNLHTGLDNCINAEISCGTIGTLTDGIRWLKKSYYYQRLTKNPTIYGVKAIQIQEDPSAHFILYEKVSESVRRLNRMQLIRYNEQTESVYPTDMGRIASNYYIDCETMSYYMENLKPHTSEQIMLYHMAQSSEFKQLEARKEEHDELKRLIQDIRFFDIDKACFNEAHTKVLILFEVYLRDLQLKTFSLISDMAYIVQNAARLLRAIFEIAMNKNYSNLAKIGLRWCQILDKRIRPTDHPLQQMTMTSYVGKLTNQNQKVTKYGYLNPEVVFRVKNADLSMDQLWNKEYDMVGRHLGPQGMEELQKFVSYIPYLDVEVTVMPITRAILKVNLNIIPNFEWNDRWNGKSEPFWIIVDNDSEILHSEFFVLHKADIKKVRKGNKMIKNESEINLTFFVPYEISEGEKKIALGSYYNVHILSDRWYDISFWRQIELSEIQVPDEDYPHTKLLNLRPLSIKALNNEKFEQLYDSKNIKFFNPVQTQVFHTLFHTDSNVLIGAPTGSGKTIMSEFSMLRVFKNAPTSKIIYIAPLKALAKERIQDWKKRLQEGPLKKVVLELTGDVTPDLKALKNADVLITTPEKWDGISRNWQHRSYVQQVALVIIDEIHLLGQERGPVIEVIVSRMRYISQQTGNNVRFVGLSTALANAKDVADWLGIHKLGLYNFKPSVRPVPIKVFFEGFSEKHYCPRMGTMNKPAFKAIMTHSRDHPVLIFVSSRRQTRLTALDLIALCAAEQQEREGYEINEFKRPFLKMDPEEIHHISELIKDENLKQTINYGVGMHHAGLTENDRKIVEDLFVKKKIQVLVTTSTLAWGVNFPARLVIIKGTEFYDPKLRRYVDFPLTDLLQMIGRAGRPQFDETGYACVFVHEEKKNFYKKFLYEPFPVESSLQNQIIDHLNAEIASGTLLTKQNCIDYLTWTYFFRRLTKNPAYYKLHKTNAAEINTYLQALVNDNLAKLVSAKCIEYNSEDHTVNSTTLGRLASFYYLSYETIELMNKKLGPEDKISTLINTLAFAKEFSGLPVRHNEDVLNEALTHLVPLKVAKHDLENPHVKANLLLQAHLQRCPLPITDYITDTKMVLDQSIRILQGMIDVCSHKGHLQTTLNLIHIMQMIVQGQWLDQSPLLNVPHFDGDLIRRLYEKGVVYLPQLANKCRGDVRNFLNNQMKANLDSDQLKEITKAIDRIPIISLKYTIVSVDDKNEPQEGESLQEGGEAMIVVSLRRLNKSLKQKAVIANFPKPKEPGYFLIVANQQMNDILAMKRVAFNKQTSKSLTIVLPSDFLDEKLELYLMCDTYIGLDQSYPIDLIQINGMIQGQKKEMIAAKKLQQQQDQQKKQQQVETQKKQQQEVPQTKKQELKQNFVDEDDKAEEAFSLFGKMQEKFLLQDILSDDEEEKGGPPMHDHIKRGIDALLDDDDEDEDETDYDNMIEKDMDNWF</sequence>
<feature type="domain" description="Helicase C-terminal" evidence="7">
    <location>
        <begin position="1671"/>
        <end position="1887"/>
    </location>
</feature>
<dbReference type="GO" id="GO:0005524">
    <property type="term" value="F:ATP binding"/>
    <property type="evidence" value="ECO:0007669"/>
    <property type="project" value="UniProtKB-KW"/>
</dbReference>
<dbReference type="CDD" id="cd18795">
    <property type="entry name" value="SF2_C_Ski2"/>
    <property type="match status" value="2"/>
</dbReference>
<dbReference type="InterPro" id="IPR001650">
    <property type="entry name" value="Helicase_C-like"/>
</dbReference>
<keyword evidence="9" id="KW-1185">Reference proteome</keyword>
<dbReference type="OrthoDB" id="5575at2759"/>
<protein>
    <submittedName>
        <fullName evidence="8">Activating signal cointegrator 1 complex subunit 3</fullName>
    </submittedName>
</protein>
<feature type="region of interest" description="Disordered" evidence="5">
    <location>
        <begin position="226"/>
        <end position="253"/>
    </location>
</feature>
<dbReference type="FunFam" id="3.40.50.300:FF:003287">
    <property type="entry name" value="U5 small nuclear ribonucleoprotein 200 kDa helicase"/>
    <property type="match status" value="1"/>
</dbReference>
<dbReference type="OMA" id="LEYTYMW"/>
<dbReference type="FunFam" id="1.10.10.10:FF:000012">
    <property type="entry name" value="U5 small nuclear ribonucleoprotein helicase"/>
    <property type="match status" value="2"/>
</dbReference>
<dbReference type="Pfam" id="PF02889">
    <property type="entry name" value="Sec63"/>
    <property type="match status" value="2"/>
</dbReference>
<evidence type="ECO:0000259" key="7">
    <source>
        <dbReference type="PROSITE" id="PS51194"/>
    </source>
</evidence>
<dbReference type="Gene3D" id="1.10.10.10">
    <property type="entry name" value="Winged helix-like DNA-binding domain superfamily/Winged helix DNA-binding domain"/>
    <property type="match status" value="2"/>
</dbReference>
<dbReference type="SMART" id="SM00973">
    <property type="entry name" value="Sec63"/>
    <property type="match status" value="2"/>
</dbReference>
<dbReference type="SUPFAM" id="SSF46785">
    <property type="entry name" value="Winged helix' DNA-binding domain"/>
    <property type="match status" value="2"/>
</dbReference>
<proteinExistence type="predicted"/>
<dbReference type="SUPFAM" id="SSF52540">
    <property type="entry name" value="P-loop containing nucleoside triphosphate hydrolases"/>
    <property type="match status" value="4"/>
</dbReference>
<evidence type="ECO:0000313" key="8">
    <source>
        <dbReference type="EMBL" id="CDW78126.1"/>
    </source>
</evidence>
<keyword evidence="1" id="KW-0547">Nucleotide-binding</keyword>
<dbReference type="SUPFAM" id="SSF81296">
    <property type="entry name" value="E set domains"/>
    <property type="match status" value="1"/>
</dbReference>
<dbReference type="EMBL" id="CCKQ01006792">
    <property type="protein sequence ID" value="CDW78126.1"/>
    <property type="molecule type" value="Genomic_DNA"/>
</dbReference>
<dbReference type="InterPro" id="IPR057842">
    <property type="entry name" value="WH_MER3"/>
</dbReference>
<feature type="region of interest" description="Disordered" evidence="5">
    <location>
        <begin position="274"/>
        <end position="308"/>
    </location>
</feature>
<evidence type="ECO:0000256" key="1">
    <source>
        <dbReference type="ARBA" id="ARBA00022741"/>
    </source>
</evidence>
<dbReference type="InParanoid" id="A0A078A8D1"/>
<accession>A0A078A8D1</accession>
<dbReference type="SUPFAM" id="SSF158702">
    <property type="entry name" value="Sec63 N-terminal domain-like"/>
    <property type="match status" value="2"/>
</dbReference>
<dbReference type="PROSITE" id="PS51194">
    <property type="entry name" value="HELICASE_CTER"/>
    <property type="match status" value="2"/>
</dbReference>
<dbReference type="Gene3D" id="1.10.3380.10">
    <property type="entry name" value="Sec63 N-terminal domain-like domain"/>
    <property type="match status" value="2"/>
</dbReference>
<dbReference type="Pfam" id="PF00271">
    <property type="entry name" value="Helicase_C"/>
    <property type="match status" value="2"/>
</dbReference>
<dbReference type="PANTHER" id="PTHR47961:SF13">
    <property type="entry name" value="ACTIVATING SIGNAL COINTEGRATOR 1 COMPLEX SUBUNIT 3"/>
    <property type="match status" value="1"/>
</dbReference>
<keyword evidence="3" id="KW-0347">Helicase</keyword>
<dbReference type="GO" id="GO:0003676">
    <property type="term" value="F:nucleic acid binding"/>
    <property type="evidence" value="ECO:0007669"/>
    <property type="project" value="InterPro"/>
</dbReference>
<name>A0A078A8D1_STYLE</name>
<feature type="domain" description="Helicase C-terminal" evidence="7">
    <location>
        <begin position="798"/>
        <end position="991"/>
    </location>
</feature>
<evidence type="ECO:0000259" key="6">
    <source>
        <dbReference type="PROSITE" id="PS51192"/>
    </source>
</evidence>
<dbReference type="PIRSF" id="PIRSF039073">
    <property type="entry name" value="BRR2"/>
    <property type="match status" value="1"/>
</dbReference>
<dbReference type="FunFam" id="3.40.50.300:FF:000198">
    <property type="entry name" value="Activating signal cointegrator 1 complex subunit"/>
    <property type="match status" value="1"/>
</dbReference>
<dbReference type="GO" id="GO:0004386">
    <property type="term" value="F:helicase activity"/>
    <property type="evidence" value="ECO:0007669"/>
    <property type="project" value="UniProtKB-KW"/>
</dbReference>
<feature type="region of interest" description="Disordered" evidence="5">
    <location>
        <begin position="2384"/>
        <end position="2408"/>
    </location>
</feature>
<dbReference type="Pfam" id="PF00270">
    <property type="entry name" value="DEAD"/>
    <property type="match status" value="2"/>
</dbReference>
<evidence type="ECO:0000256" key="3">
    <source>
        <dbReference type="ARBA" id="ARBA00022806"/>
    </source>
</evidence>
<dbReference type="PROSITE" id="PS51192">
    <property type="entry name" value="HELICASE_ATP_BIND_1"/>
    <property type="match status" value="2"/>
</dbReference>
<dbReference type="Gene3D" id="3.40.50.300">
    <property type="entry name" value="P-loop containing nucleotide triphosphate hydrolases"/>
    <property type="match status" value="4"/>
</dbReference>
<dbReference type="SMART" id="SM00487">
    <property type="entry name" value="DEXDc"/>
    <property type="match status" value="2"/>
</dbReference>
<dbReference type="InterPro" id="IPR027417">
    <property type="entry name" value="P-loop_NTPase"/>
</dbReference>
<keyword evidence="2" id="KW-0378">Hydrolase</keyword>
<dbReference type="Proteomes" id="UP000039865">
    <property type="component" value="Unassembled WGS sequence"/>
</dbReference>
<dbReference type="PANTHER" id="PTHR47961">
    <property type="entry name" value="DNA POLYMERASE THETA, PUTATIVE (AFU_ORTHOLOGUE AFUA_1G05260)-RELATED"/>
    <property type="match status" value="1"/>
</dbReference>
<dbReference type="Pfam" id="PF23445">
    <property type="entry name" value="WHD_SNRNP200"/>
    <property type="match status" value="2"/>
</dbReference>
<dbReference type="InterPro" id="IPR004179">
    <property type="entry name" value="Sec63-dom"/>
</dbReference>
<dbReference type="SMART" id="SM00490">
    <property type="entry name" value="HELICc"/>
    <property type="match status" value="2"/>
</dbReference>
<dbReference type="InterPro" id="IPR014756">
    <property type="entry name" value="Ig_E-set"/>
</dbReference>
<dbReference type="InterPro" id="IPR050474">
    <property type="entry name" value="Hel308_SKI2-like"/>
</dbReference>
<reference evidence="8 9" key="1">
    <citation type="submission" date="2014-06" db="EMBL/GenBank/DDBJ databases">
        <authorList>
            <person name="Swart Estienne"/>
        </authorList>
    </citation>
    <scope>NUCLEOTIDE SEQUENCE [LARGE SCALE GENOMIC DNA]</scope>
    <source>
        <strain evidence="8 9">130c</strain>
    </source>
</reference>
<dbReference type="InterPro" id="IPR036388">
    <property type="entry name" value="WH-like_DNA-bd_sf"/>
</dbReference>
<dbReference type="InterPro" id="IPR014001">
    <property type="entry name" value="Helicase_ATP-bd"/>
</dbReference>
<gene>
    <name evidence="8" type="primary">Contig1363.g1499</name>
    <name evidence="8" type="ORF">STYLEM_7097</name>
</gene>
<evidence type="ECO:0000256" key="4">
    <source>
        <dbReference type="ARBA" id="ARBA00022840"/>
    </source>
</evidence>
<dbReference type="InterPro" id="IPR036390">
    <property type="entry name" value="WH_DNA-bd_sf"/>
</dbReference>
<dbReference type="FunFam" id="3.40.50.300:FF:000231">
    <property type="entry name" value="Activating signal cointegrator 1 complex subunit 3"/>
    <property type="match status" value="1"/>
</dbReference>
<keyword evidence="4" id="KW-0067">ATP-binding</keyword>
<dbReference type="GO" id="GO:0016787">
    <property type="term" value="F:hydrolase activity"/>
    <property type="evidence" value="ECO:0007669"/>
    <property type="project" value="UniProtKB-KW"/>
</dbReference>
<dbReference type="InterPro" id="IPR035892">
    <property type="entry name" value="C2_domain_sf"/>
</dbReference>
<feature type="compositionally biased region" description="Basic and acidic residues" evidence="5">
    <location>
        <begin position="2399"/>
        <end position="2408"/>
    </location>
</feature>
<evidence type="ECO:0000313" key="9">
    <source>
        <dbReference type="Proteomes" id="UP000039865"/>
    </source>
</evidence>
<dbReference type="FunFam" id="3.40.50.300:FF:000062">
    <property type="entry name" value="U5 small nuclear ribonucleoprotein helicase"/>
    <property type="match status" value="1"/>
</dbReference>
<feature type="domain" description="Helicase ATP-binding" evidence="6">
    <location>
        <begin position="574"/>
        <end position="760"/>
    </location>
</feature>
<feature type="compositionally biased region" description="Acidic residues" evidence="5">
    <location>
        <begin position="2384"/>
        <end position="2398"/>
    </location>
</feature>
<dbReference type="Gene3D" id="2.60.40.150">
    <property type="entry name" value="C2 domain"/>
    <property type="match status" value="2"/>
</dbReference>
<dbReference type="InterPro" id="IPR011545">
    <property type="entry name" value="DEAD/DEAH_box_helicase_dom"/>
</dbReference>
<evidence type="ECO:0000256" key="5">
    <source>
        <dbReference type="SAM" id="MobiDB-lite"/>
    </source>
</evidence>
<organism evidence="8 9">
    <name type="scientific">Stylonychia lemnae</name>
    <name type="common">Ciliate</name>
    <dbReference type="NCBI Taxonomy" id="5949"/>
    <lineage>
        <taxon>Eukaryota</taxon>
        <taxon>Sar</taxon>
        <taxon>Alveolata</taxon>
        <taxon>Ciliophora</taxon>
        <taxon>Intramacronucleata</taxon>
        <taxon>Spirotrichea</taxon>
        <taxon>Stichotrichia</taxon>
        <taxon>Sporadotrichida</taxon>
        <taxon>Oxytrichidae</taxon>
        <taxon>Stylonychinae</taxon>
        <taxon>Stylonychia</taxon>
    </lineage>
</organism>
<dbReference type="FunFam" id="1.10.3380.10:FF:000002">
    <property type="entry name" value="Activating signal cointegrator 1 complex subunit 3"/>
    <property type="match status" value="1"/>
</dbReference>